<dbReference type="Pfam" id="PF12937">
    <property type="entry name" value="F-box-like"/>
    <property type="match status" value="1"/>
</dbReference>
<dbReference type="PROSITE" id="PS50181">
    <property type="entry name" value="FBOX"/>
    <property type="match status" value="1"/>
</dbReference>
<dbReference type="EMBL" id="FWEW01000197">
    <property type="protein sequence ID" value="SLM33972.1"/>
    <property type="molecule type" value="Genomic_DNA"/>
</dbReference>
<feature type="region of interest" description="Disordered" evidence="1">
    <location>
        <begin position="561"/>
        <end position="589"/>
    </location>
</feature>
<evidence type="ECO:0000256" key="1">
    <source>
        <dbReference type="SAM" id="MobiDB-lite"/>
    </source>
</evidence>
<evidence type="ECO:0000313" key="4">
    <source>
        <dbReference type="Proteomes" id="UP000192927"/>
    </source>
</evidence>
<reference evidence="4" key="1">
    <citation type="submission" date="2017-03" db="EMBL/GenBank/DDBJ databases">
        <authorList>
            <person name="Sharma R."/>
            <person name="Thines M."/>
        </authorList>
    </citation>
    <scope>NUCLEOTIDE SEQUENCE [LARGE SCALE GENOMIC DNA]</scope>
</reference>
<dbReference type="PANTHER" id="PTHR12100:SF1">
    <property type="entry name" value="RECYCLIN-1"/>
    <property type="match status" value="1"/>
</dbReference>
<dbReference type="SMART" id="SM00256">
    <property type="entry name" value="FBOX"/>
    <property type="match status" value="1"/>
</dbReference>
<name>A0A1W5CT60_9LECA</name>
<evidence type="ECO:0000259" key="2">
    <source>
        <dbReference type="PROSITE" id="PS50181"/>
    </source>
</evidence>
<feature type="compositionally biased region" description="Polar residues" evidence="1">
    <location>
        <begin position="561"/>
        <end position="574"/>
    </location>
</feature>
<keyword evidence="4" id="KW-1185">Reference proteome</keyword>
<dbReference type="InterPro" id="IPR001810">
    <property type="entry name" value="F-box_dom"/>
</dbReference>
<dbReference type="InterPro" id="IPR009976">
    <property type="entry name" value="Sec10-like"/>
</dbReference>
<dbReference type="Gene3D" id="1.20.1280.50">
    <property type="match status" value="1"/>
</dbReference>
<dbReference type="AlphaFoldDB" id="A0A1W5CT60"/>
<feature type="region of interest" description="Disordered" evidence="1">
    <location>
        <begin position="162"/>
        <end position="202"/>
    </location>
</feature>
<dbReference type="GO" id="GO:0006893">
    <property type="term" value="P:Golgi to plasma membrane transport"/>
    <property type="evidence" value="ECO:0007669"/>
    <property type="project" value="TreeGrafter"/>
</dbReference>
<feature type="region of interest" description="Disordered" evidence="1">
    <location>
        <begin position="1"/>
        <end position="27"/>
    </location>
</feature>
<organism evidence="3 4">
    <name type="scientific">Lasallia pustulata</name>
    <dbReference type="NCBI Taxonomy" id="136370"/>
    <lineage>
        <taxon>Eukaryota</taxon>
        <taxon>Fungi</taxon>
        <taxon>Dikarya</taxon>
        <taxon>Ascomycota</taxon>
        <taxon>Pezizomycotina</taxon>
        <taxon>Lecanoromycetes</taxon>
        <taxon>OSLEUM clade</taxon>
        <taxon>Umbilicariomycetidae</taxon>
        <taxon>Umbilicariales</taxon>
        <taxon>Umbilicariaceae</taxon>
        <taxon>Lasallia</taxon>
    </lineage>
</organism>
<dbReference type="InterPro" id="IPR048627">
    <property type="entry name" value="Sec10_HB"/>
</dbReference>
<dbReference type="GO" id="GO:0006887">
    <property type="term" value="P:exocytosis"/>
    <property type="evidence" value="ECO:0007669"/>
    <property type="project" value="TreeGrafter"/>
</dbReference>
<feature type="domain" description="F-box" evidence="2">
    <location>
        <begin position="43"/>
        <end position="89"/>
    </location>
</feature>
<protein>
    <submittedName>
        <fullName evidence="3">Secretion pathway protein sls2 rcy1</fullName>
    </submittedName>
</protein>
<accession>A0A1W5CT60</accession>
<sequence length="944" mass="105253">MRSVTTDKMPQPRATMSAFKRAPVTGGPPRQDILAPLRAAQIVSSKPVLPAEILSTILDYLPVPDLLHFARTSKRMREMVYDDTRWVQRLRLMGCWDDAEARRRAEEIVIKRMDAQNVLHQEEAERVGIGVNGANGTVNRRDESGQPGTTIFDGTMAVKKQARQVSAKSKGPRGSLEDGFDAIDVSPKPQDNKHTPNKRRDTDSILEVIAKACSTRGHARQEYGKIYGALAPFYHDAIHCKSHTDAIVFRTYRDPGQQARMLSQLVRFAKSDISQGWQLREEKLDELVAAFEDAVSREFEQGLDTGDVEGRMRKYAGVLVDLNGGHRAIDRFIGRNPVITEKGNLGNPTDCINQSVSGGISLHESHAFFSHLSTAFNAQAVIIDRVFPPSVDVALELLRRVGNEVVADYLTTLFDEAHQRNMESYLKAVSGTYEQALNFAKSLQPTQISGDEFYEALDQIIVSAYEPHIDLYLNEELEFFKLHADTELGNWERQLSEQDASMQSLFMSNVNRQADKRDFLSSFKKVVMMPVNVLPSFGGKPATAKALVNGESLEAPQLVLSQASSRPSTPSNVDASPLGSARTSTPEPPTTELAAKAAIMNSRLEGIRSLFSIEVALNLVHAAKSGIERTAGFVRLEGQLGENARTQCEAIFILLLQTLGSRHIKAGFDQAVEHLSNYNPREVSEHSQPGVAPLVTFLELVNVGDLIQQMLDVFYEQGLIATKLTDRSDFLDPAVKEKKRFEQMLDERVAAGLNKGIEALMAEVEYICATTQTAEDFNHGASGDVNNRVVDIGPSKTARQVVEVVSSHTKMLVGSTDKNMLDVFNQEVGLRLFATLCKHLKRQRISVDGSVKLISDMNHYFTYIQTLKNQDLLLYFIALRELSQIYLIDPSDAKELATVIADGDRFHGIFRAEEVYEFAERRADWYQVKRRVERAMYGIGCRVM</sequence>
<feature type="compositionally biased region" description="Basic and acidic residues" evidence="1">
    <location>
        <begin position="190"/>
        <end position="202"/>
    </location>
</feature>
<dbReference type="InterPro" id="IPR036047">
    <property type="entry name" value="F-box-like_dom_sf"/>
</dbReference>
<evidence type="ECO:0000313" key="3">
    <source>
        <dbReference type="EMBL" id="SLM33972.1"/>
    </source>
</evidence>
<dbReference type="Pfam" id="PF07393">
    <property type="entry name" value="Sec10_HB"/>
    <property type="match status" value="1"/>
</dbReference>
<dbReference type="GO" id="GO:0000145">
    <property type="term" value="C:exocyst"/>
    <property type="evidence" value="ECO:0007669"/>
    <property type="project" value="TreeGrafter"/>
</dbReference>
<dbReference type="PANTHER" id="PTHR12100">
    <property type="entry name" value="SEC10"/>
    <property type="match status" value="1"/>
</dbReference>
<proteinExistence type="predicted"/>
<dbReference type="SUPFAM" id="SSF81383">
    <property type="entry name" value="F-box domain"/>
    <property type="match status" value="1"/>
</dbReference>
<dbReference type="Proteomes" id="UP000192927">
    <property type="component" value="Unassembled WGS sequence"/>
</dbReference>